<protein>
    <submittedName>
        <fullName evidence="3">Chemotaxis protein CheC, inhibitor of MCP methylation</fullName>
    </submittedName>
</protein>
<keyword evidence="4" id="KW-1185">Reference proteome</keyword>
<dbReference type="STRING" id="1936003.STSP2_00025"/>
<dbReference type="EMBL" id="CP019791">
    <property type="protein sequence ID" value="AQT66887.1"/>
    <property type="molecule type" value="Genomic_DNA"/>
</dbReference>
<organism evidence="3 4">
    <name type="scientific">Anaerohalosphaera lusitana</name>
    <dbReference type="NCBI Taxonomy" id="1936003"/>
    <lineage>
        <taxon>Bacteria</taxon>
        <taxon>Pseudomonadati</taxon>
        <taxon>Planctomycetota</taxon>
        <taxon>Phycisphaerae</taxon>
        <taxon>Sedimentisphaerales</taxon>
        <taxon>Anaerohalosphaeraceae</taxon>
        <taxon>Anaerohalosphaera</taxon>
    </lineage>
</organism>
<dbReference type="Gene3D" id="3.40.1550.10">
    <property type="entry name" value="CheC-like"/>
    <property type="match status" value="1"/>
</dbReference>
<evidence type="ECO:0000259" key="2">
    <source>
        <dbReference type="Pfam" id="PF13690"/>
    </source>
</evidence>
<dbReference type="Proteomes" id="UP000189674">
    <property type="component" value="Chromosome"/>
</dbReference>
<reference evidence="4" key="1">
    <citation type="submission" date="2017-02" db="EMBL/GenBank/DDBJ databases">
        <title>Comparative genomics and description of representatives of a novel lineage of planctomycetes thriving in anoxic sediments.</title>
        <authorList>
            <person name="Spring S."/>
            <person name="Bunk B."/>
            <person name="Sproer C."/>
        </authorList>
    </citation>
    <scope>NUCLEOTIDE SEQUENCE [LARGE SCALE GENOMIC DNA]</scope>
    <source>
        <strain evidence="4">ST-NAGAB-D1</strain>
    </source>
</reference>
<proteinExistence type="predicted"/>
<name>A0A1U9NGK3_9BACT</name>
<dbReference type="InterPro" id="IPR028051">
    <property type="entry name" value="CheX-like_dom"/>
</dbReference>
<dbReference type="KEGG" id="alus:STSP2_00025"/>
<dbReference type="Pfam" id="PF13690">
    <property type="entry name" value="CheX"/>
    <property type="match status" value="1"/>
</dbReference>
<dbReference type="SUPFAM" id="SSF103039">
    <property type="entry name" value="CheC-like"/>
    <property type="match status" value="1"/>
</dbReference>
<dbReference type="GO" id="GO:0006935">
    <property type="term" value="P:chemotaxis"/>
    <property type="evidence" value="ECO:0007669"/>
    <property type="project" value="UniProtKB-KW"/>
</dbReference>
<dbReference type="InterPro" id="IPR028976">
    <property type="entry name" value="CheC-like_sf"/>
</dbReference>
<evidence type="ECO:0000313" key="3">
    <source>
        <dbReference type="EMBL" id="AQT66887.1"/>
    </source>
</evidence>
<evidence type="ECO:0000256" key="1">
    <source>
        <dbReference type="ARBA" id="ARBA00022500"/>
    </source>
</evidence>
<keyword evidence="1" id="KW-0145">Chemotaxis</keyword>
<feature type="domain" description="Chemotaxis phosphatase CheX-like" evidence="2">
    <location>
        <begin position="43"/>
        <end position="129"/>
    </location>
</feature>
<dbReference type="PANTHER" id="PTHR39452:SF1">
    <property type="entry name" value="CHEY-P PHOSPHATASE CHEX"/>
    <property type="match status" value="1"/>
</dbReference>
<gene>
    <name evidence="3" type="ORF">STSP2_00025</name>
</gene>
<accession>A0A1U9NGK3</accession>
<dbReference type="AlphaFoldDB" id="A0A1U9NGK3"/>
<dbReference type="RefSeq" id="WP_146658702.1">
    <property type="nucleotide sequence ID" value="NZ_CP019791.1"/>
</dbReference>
<sequence>MIAETCYLEVLVDAAKEVFETMIFMTVDDNPEVDCVEGDALLGSITFKGELEGCMSICCGKDDATLIAATMLGMEPEDGLAEEDIRDAMGEIANMVMGSVKARLLENGLSNLDVSIPCVVSGKELSSSLGDSAVQIKKVVCIDECPAELMLLYRSKES</sequence>
<dbReference type="CDD" id="cd17906">
    <property type="entry name" value="CheX"/>
    <property type="match status" value="1"/>
</dbReference>
<dbReference type="OrthoDB" id="9790435at2"/>
<dbReference type="InterPro" id="IPR038756">
    <property type="entry name" value="CheX-like"/>
</dbReference>
<dbReference type="PANTHER" id="PTHR39452">
    <property type="entry name" value="CHEY-P PHOSPHATASE CHEX"/>
    <property type="match status" value="1"/>
</dbReference>
<evidence type="ECO:0000313" key="4">
    <source>
        <dbReference type="Proteomes" id="UP000189674"/>
    </source>
</evidence>